<keyword evidence="1" id="KW-0472">Membrane</keyword>
<keyword evidence="1" id="KW-1133">Transmembrane helix</keyword>
<keyword evidence="3" id="KW-1185">Reference proteome</keyword>
<organism evidence="2 3">
    <name type="scientific">Lentithecium fluviatile CBS 122367</name>
    <dbReference type="NCBI Taxonomy" id="1168545"/>
    <lineage>
        <taxon>Eukaryota</taxon>
        <taxon>Fungi</taxon>
        <taxon>Dikarya</taxon>
        <taxon>Ascomycota</taxon>
        <taxon>Pezizomycotina</taxon>
        <taxon>Dothideomycetes</taxon>
        <taxon>Pleosporomycetidae</taxon>
        <taxon>Pleosporales</taxon>
        <taxon>Massarineae</taxon>
        <taxon>Lentitheciaceae</taxon>
        <taxon>Lentithecium</taxon>
    </lineage>
</organism>
<evidence type="ECO:0000313" key="2">
    <source>
        <dbReference type="EMBL" id="KAF2689466.1"/>
    </source>
</evidence>
<gene>
    <name evidence="2" type="ORF">K458DRAFT_413740</name>
</gene>
<evidence type="ECO:0008006" key="4">
    <source>
        <dbReference type="Google" id="ProtNLM"/>
    </source>
</evidence>
<protein>
    <recommendedName>
        <fullName evidence="4">Mid2 domain-containing protein</fullName>
    </recommendedName>
</protein>
<sequence>MSQAAGHQSSGDDSSDKTTKVALGVGLGVGIPILVLLGACVWLGVVYLRRRYPGDRRLKDGALGKVQMSEEPRVYKAGGSSRGELKARPAVVELNGI</sequence>
<proteinExistence type="predicted"/>
<keyword evidence="1" id="KW-0812">Transmembrane</keyword>
<dbReference type="EMBL" id="MU005572">
    <property type="protein sequence ID" value="KAF2689466.1"/>
    <property type="molecule type" value="Genomic_DNA"/>
</dbReference>
<feature type="transmembrane region" description="Helical" evidence="1">
    <location>
        <begin position="21"/>
        <end position="48"/>
    </location>
</feature>
<dbReference type="AlphaFoldDB" id="A0A6G1JG71"/>
<evidence type="ECO:0000256" key="1">
    <source>
        <dbReference type="SAM" id="Phobius"/>
    </source>
</evidence>
<reference evidence="2" key="1">
    <citation type="journal article" date="2020" name="Stud. Mycol.">
        <title>101 Dothideomycetes genomes: a test case for predicting lifestyles and emergence of pathogens.</title>
        <authorList>
            <person name="Haridas S."/>
            <person name="Albert R."/>
            <person name="Binder M."/>
            <person name="Bloem J."/>
            <person name="Labutti K."/>
            <person name="Salamov A."/>
            <person name="Andreopoulos B."/>
            <person name="Baker S."/>
            <person name="Barry K."/>
            <person name="Bills G."/>
            <person name="Bluhm B."/>
            <person name="Cannon C."/>
            <person name="Castanera R."/>
            <person name="Culley D."/>
            <person name="Daum C."/>
            <person name="Ezra D."/>
            <person name="Gonzalez J."/>
            <person name="Henrissat B."/>
            <person name="Kuo A."/>
            <person name="Liang C."/>
            <person name="Lipzen A."/>
            <person name="Lutzoni F."/>
            <person name="Magnuson J."/>
            <person name="Mondo S."/>
            <person name="Nolan M."/>
            <person name="Ohm R."/>
            <person name="Pangilinan J."/>
            <person name="Park H.-J."/>
            <person name="Ramirez L."/>
            <person name="Alfaro M."/>
            <person name="Sun H."/>
            <person name="Tritt A."/>
            <person name="Yoshinaga Y."/>
            <person name="Zwiers L.-H."/>
            <person name="Turgeon B."/>
            <person name="Goodwin S."/>
            <person name="Spatafora J."/>
            <person name="Crous P."/>
            <person name="Grigoriev I."/>
        </authorList>
    </citation>
    <scope>NUCLEOTIDE SEQUENCE</scope>
    <source>
        <strain evidence="2">CBS 122367</strain>
    </source>
</reference>
<name>A0A6G1JG71_9PLEO</name>
<evidence type="ECO:0000313" key="3">
    <source>
        <dbReference type="Proteomes" id="UP000799291"/>
    </source>
</evidence>
<accession>A0A6G1JG71</accession>
<dbReference type="Proteomes" id="UP000799291">
    <property type="component" value="Unassembled WGS sequence"/>
</dbReference>